<reference evidence="2 3" key="1">
    <citation type="submission" date="2018-05" db="EMBL/GenBank/DDBJ databases">
        <title>Chitinophaga sp. K3CV102501T nov., isolated from isolated from a monsoon evergreen broad-leaved forest soil.</title>
        <authorList>
            <person name="Lv Y."/>
        </authorList>
    </citation>
    <scope>NUCLEOTIDE SEQUENCE [LARGE SCALE GENOMIC DNA]</scope>
    <source>
        <strain evidence="2 3">GDMCC 1.1325</strain>
    </source>
</reference>
<evidence type="ECO:0000313" key="3">
    <source>
        <dbReference type="Proteomes" id="UP000253410"/>
    </source>
</evidence>
<feature type="signal peptide" evidence="1">
    <location>
        <begin position="1"/>
        <end position="23"/>
    </location>
</feature>
<accession>A0A365XVW3</accession>
<dbReference type="EMBL" id="QFFJ01000002">
    <property type="protein sequence ID" value="RBL90499.1"/>
    <property type="molecule type" value="Genomic_DNA"/>
</dbReference>
<comment type="caution">
    <text evidence="2">The sequence shown here is derived from an EMBL/GenBank/DDBJ whole genome shotgun (WGS) entry which is preliminary data.</text>
</comment>
<gene>
    <name evidence="2" type="ORF">DF182_29010</name>
</gene>
<name>A0A365XVW3_9BACT</name>
<protein>
    <recommendedName>
        <fullName evidence="4">Peptidase S74 domain-containing protein</fullName>
    </recommendedName>
</protein>
<dbReference type="OrthoDB" id="743457at2"/>
<evidence type="ECO:0000256" key="1">
    <source>
        <dbReference type="SAM" id="SignalP"/>
    </source>
</evidence>
<evidence type="ECO:0008006" key="4">
    <source>
        <dbReference type="Google" id="ProtNLM"/>
    </source>
</evidence>
<proteinExistence type="predicted"/>
<organism evidence="2 3">
    <name type="scientific">Chitinophaga flava</name>
    <dbReference type="NCBI Taxonomy" id="2259036"/>
    <lineage>
        <taxon>Bacteria</taxon>
        <taxon>Pseudomonadati</taxon>
        <taxon>Bacteroidota</taxon>
        <taxon>Chitinophagia</taxon>
        <taxon>Chitinophagales</taxon>
        <taxon>Chitinophagaceae</taxon>
        <taxon>Chitinophaga</taxon>
    </lineage>
</organism>
<dbReference type="AlphaFoldDB" id="A0A365XVW3"/>
<keyword evidence="1" id="KW-0732">Signal</keyword>
<dbReference type="RefSeq" id="WP_113619247.1">
    <property type="nucleotide sequence ID" value="NZ_QFFJ01000002.1"/>
</dbReference>
<feature type="chain" id="PRO_5016784520" description="Peptidase S74 domain-containing protein" evidence="1">
    <location>
        <begin position="24"/>
        <end position="298"/>
    </location>
</feature>
<sequence>MVKRCLLLIFLFQVCLTSFNASAQNPTVVRHLYNANSYNYAWIKLGTLSMPQEGSTATIRFHGGNGYNGLLDQMGQTELHIRTSNGSSVPNGYAFSAYATRTGYSVPVSSIKIVPNASGGAATSYDIYIYHGGFVGYSIYEVVTISGNYQGYEQITTAPTQGYDVPFNFTVQNDVNLGNTLRVNYANANVTIGYPSKKSQLLVNGDIFANRIKVTADNWPDYVFNPEFELRPISDLARYIAEHKHLPDLPAANEVETKGHDLGEMNKILLKKIEEMSLYIIQLDKRTKELEEKVNSSK</sequence>
<evidence type="ECO:0000313" key="2">
    <source>
        <dbReference type="EMBL" id="RBL90499.1"/>
    </source>
</evidence>
<keyword evidence="3" id="KW-1185">Reference proteome</keyword>
<dbReference type="Proteomes" id="UP000253410">
    <property type="component" value="Unassembled WGS sequence"/>
</dbReference>